<sequence length="102" mass="11055">MAIRHLLYLSRRSATRSLRSLTSASVVATATASKPIPSPPSPDAMTYDSLALSVNQNLKLLHYPDPRFFTHNSPHPTLANHTPILSSPLTRITILPSSLASP</sequence>
<evidence type="ECO:0000313" key="2">
    <source>
        <dbReference type="Proteomes" id="UP001062846"/>
    </source>
</evidence>
<name>A0ACC0N5I1_RHOML</name>
<reference evidence="1" key="1">
    <citation type="submission" date="2022-02" db="EMBL/GenBank/DDBJ databases">
        <title>Plant Genome Project.</title>
        <authorList>
            <person name="Zhang R.-G."/>
        </authorList>
    </citation>
    <scope>NUCLEOTIDE SEQUENCE</scope>
    <source>
        <strain evidence="1">AT1</strain>
    </source>
</reference>
<dbReference type="Proteomes" id="UP001062846">
    <property type="component" value="Chromosome 7"/>
</dbReference>
<protein>
    <submittedName>
        <fullName evidence="1">Uncharacterized protein</fullName>
    </submittedName>
</protein>
<dbReference type="EMBL" id="CM046394">
    <property type="protein sequence ID" value="KAI8548425.1"/>
    <property type="molecule type" value="Genomic_DNA"/>
</dbReference>
<proteinExistence type="predicted"/>
<keyword evidence="2" id="KW-1185">Reference proteome</keyword>
<gene>
    <name evidence="1" type="ORF">RHMOL_Rhmol07G0272900</name>
</gene>
<comment type="caution">
    <text evidence="1">The sequence shown here is derived from an EMBL/GenBank/DDBJ whole genome shotgun (WGS) entry which is preliminary data.</text>
</comment>
<organism evidence="1 2">
    <name type="scientific">Rhododendron molle</name>
    <name type="common">Chinese azalea</name>
    <name type="synonym">Azalea mollis</name>
    <dbReference type="NCBI Taxonomy" id="49168"/>
    <lineage>
        <taxon>Eukaryota</taxon>
        <taxon>Viridiplantae</taxon>
        <taxon>Streptophyta</taxon>
        <taxon>Embryophyta</taxon>
        <taxon>Tracheophyta</taxon>
        <taxon>Spermatophyta</taxon>
        <taxon>Magnoliopsida</taxon>
        <taxon>eudicotyledons</taxon>
        <taxon>Gunneridae</taxon>
        <taxon>Pentapetalae</taxon>
        <taxon>asterids</taxon>
        <taxon>Ericales</taxon>
        <taxon>Ericaceae</taxon>
        <taxon>Ericoideae</taxon>
        <taxon>Rhodoreae</taxon>
        <taxon>Rhododendron</taxon>
    </lineage>
</organism>
<accession>A0ACC0N5I1</accession>
<evidence type="ECO:0000313" key="1">
    <source>
        <dbReference type="EMBL" id="KAI8548425.1"/>
    </source>
</evidence>